<dbReference type="PROSITE" id="PS50011">
    <property type="entry name" value="PROTEIN_KINASE_DOM"/>
    <property type="match status" value="1"/>
</dbReference>
<keyword evidence="3" id="KW-0418">Kinase</keyword>
<evidence type="ECO:0000256" key="3">
    <source>
        <dbReference type="ARBA" id="ARBA00022777"/>
    </source>
</evidence>
<dbReference type="Pfam" id="PF00069">
    <property type="entry name" value="Pkinase"/>
    <property type="match status" value="1"/>
</dbReference>
<feature type="region of interest" description="Disordered" evidence="6">
    <location>
        <begin position="382"/>
        <end position="408"/>
    </location>
</feature>
<evidence type="ECO:0000256" key="6">
    <source>
        <dbReference type="SAM" id="MobiDB-lite"/>
    </source>
</evidence>
<reference evidence="9" key="1">
    <citation type="journal article" date="2019" name="Int. J. Syst. Evol. Microbiol.">
        <title>The Global Catalogue of Microorganisms (GCM) 10K type strain sequencing project: providing services to taxonomists for standard genome sequencing and annotation.</title>
        <authorList>
            <consortium name="The Broad Institute Genomics Platform"/>
            <consortium name="The Broad Institute Genome Sequencing Center for Infectious Disease"/>
            <person name="Wu L."/>
            <person name="Ma J."/>
        </authorList>
    </citation>
    <scope>NUCLEOTIDE SEQUENCE [LARGE SCALE GENOMIC DNA]</scope>
    <source>
        <strain evidence="9">KCTC 42087</strain>
    </source>
</reference>
<dbReference type="Gene3D" id="3.30.200.20">
    <property type="entry name" value="Phosphorylase Kinase, domain 1"/>
    <property type="match status" value="1"/>
</dbReference>
<dbReference type="InterPro" id="IPR000719">
    <property type="entry name" value="Prot_kinase_dom"/>
</dbReference>
<dbReference type="SUPFAM" id="SSF50998">
    <property type="entry name" value="Quinoprotein alcohol dehydrogenase-like"/>
    <property type="match status" value="1"/>
</dbReference>
<dbReference type="PROSITE" id="PS00108">
    <property type="entry name" value="PROTEIN_KINASE_ST"/>
    <property type="match status" value="1"/>
</dbReference>
<evidence type="ECO:0000256" key="2">
    <source>
        <dbReference type="ARBA" id="ARBA00022741"/>
    </source>
</evidence>
<dbReference type="SUPFAM" id="SSF56112">
    <property type="entry name" value="Protein kinase-like (PK-like)"/>
    <property type="match status" value="1"/>
</dbReference>
<sequence>MDPLQPGDPERIGSHRLLARLGAGGMGVVYLGRSRGGRLVAVKVIRSRFTGDPDYRARFRREIGAARRVTGTFTAPVLDADPDAHDPWLVTAYLPGLTLRDAVGSHGPMPADSVRALAGGLAEALAAVHGAGVVHRDLKPANVILTAGGPRVIDFGIARPEDGTAVTRAGTPIGTPGFMSPEQVSGEEVGPAGDVFILGAVLAYAASGTEPFGSGSARSRQYRIKTGQADLDGLTDPWLRALVTDCLHQDPGRRPTAAALLERLGNEGGPPLQGTRWLPAPLAEEIDRRTNESRRLDATPVPPATNAASVQAAERPGAFAVTAEPPDGIGGAAEPPSADAATADPADVPGSPARAMSRRGLIAGAGALAAGGLGAVLWSRSRDDGPARAAGSGASPSSSPEGPPPRAVQRWKVKVSDYYPNLMSAGGLVLAKGDEERVQALDPRTGRVVWKRGALGLSEAVGDVAYLVDPDTWDLTAVRAASGRILWKHDLPFGTMPTPGPALTGPVACFGHGDDKRVRALGARDGRVRWTARAGAEEGIAAGDGIVVAVDTKVVGLDARDGRTAWTRAIDTGRYPHHADGLFLVADKHATLHALRAADGRVAWRRPGAGYGFRLQSGGGMVYTDAGGGTVLALRTATGEVVWSRRLGRGEGGDYGRGNALGLSGGTLHVGCTDRNVYALDPATGRVRWTYAADMTLRSGPVGIGGLAFVATRDGHVHAVAPPGGTTTNGGARAAP</sequence>
<feature type="binding site" evidence="5">
    <location>
        <position position="43"/>
    </location>
    <ligand>
        <name>ATP</name>
        <dbReference type="ChEBI" id="CHEBI:30616"/>
    </ligand>
</feature>
<feature type="region of interest" description="Disordered" evidence="6">
    <location>
        <begin position="290"/>
        <end position="354"/>
    </location>
</feature>
<keyword evidence="1" id="KW-0808">Transferase</keyword>
<evidence type="ECO:0000313" key="9">
    <source>
        <dbReference type="Proteomes" id="UP001596074"/>
    </source>
</evidence>
<feature type="domain" description="Protein kinase" evidence="7">
    <location>
        <begin position="15"/>
        <end position="278"/>
    </location>
</feature>
<name>A0ABW0ZUT2_9ACTN</name>
<dbReference type="InterPro" id="IPR017441">
    <property type="entry name" value="Protein_kinase_ATP_BS"/>
</dbReference>
<dbReference type="PROSITE" id="PS00107">
    <property type="entry name" value="PROTEIN_KINASE_ATP"/>
    <property type="match status" value="1"/>
</dbReference>
<gene>
    <name evidence="8" type="ORF">ACFPZN_02910</name>
</gene>
<evidence type="ECO:0000313" key="8">
    <source>
        <dbReference type="EMBL" id="MFC5744560.1"/>
    </source>
</evidence>
<dbReference type="InterPro" id="IPR015943">
    <property type="entry name" value="WD40/YVTN_repeat-like_dom_sf"/>
</dbReference>
<comment type="caution">
    <text evidence="8">The sequence shown here is derived from an EMBL/GenBank/DDBJ whole genome shotgun (WGS) entry which is preliminary data.</text>
</comment>
<proteinExistence type="predicted"/>
<feature type="compositionally biased region" description="Low complexity" evidence="6">
    <location>
        <begin position="387"/>
        <end position="400"/>
    </location>
</feature>
<dbReference type="InterPro" id="IPR008271">
    <property type="entry name" value="Ser/Thr_kinase_AS"/>
</dbReference>
<keyword evidence="2 5" id="KW-0547">Nucleotide-binding</keyword>
<dbReference type="PANTHER" id="PTHR43289:SF34">
    <property type="entry name" value="SERINE_THREONINE-PROTEIN KINASE YBDM-RELATED"/>
    <property type="match status" value="1"/>
</dbReference>
<dbReference type="Gene3D" id="2.40.128.630">
    <property type="match status" value="1"/>
</dbReference>
<dbReference type="InterPro" id="IPR018391">
    <property type="entry name" value="PQQ_b-propeller_rpt"/>
</dbReference>
<dbReference type="SMART" id="SM00220">
    <property type="entry name" value="S_TKc"/>
    <property type="match status" value="1"/>
</dbReference>
<accession>A0ABW0ZUT2</accession>
<dbReference type="RefSeq" id="WP_378279836.1">
    <property type="nucleotide sequence ID" value="NZ_JBHSON010000003.1"/>
</dbReference>
<dbReference type="PANTHER" id="PTHR43289">
    <property type="entry name" value="MITOGEN-ACTIVATED PROTEIN KINASE KINASE KINASE 20-RELATED"/>
    <property type="match status" value="1"/>
</dbReference>
<dbReference type="Gene3D" id="2.130.10.10">
    <property type="entry name" value="YVTN repeat-like/Quinoprotein amine dehydrogenase"/>
    <property type="match status" value="1"/>
</dbReference>
<dbReference type="EMBL" id="JBHSON010000003">
    <property type="protein sequence ID" value="MFC5744560.1"/>
    <property type="molecule type" value="Genomic_DNA"/>
</dbReference>
<keyword evidence="9" id="KW-1185">Reference proteome</keyword>
<keyword evidence="4 5" id="KW-0067">ATP-binding</keyword>
<organism evidence="8 9">
    <name type="scientific">Actinomadura rugatobispora</name>
    <dbReference type="NCBI Taxonomy" id="1994"/>
    <lineage>
        <taxon>Bacteria</taxon>
        <taxon>Bacillati</taxon>
        <taxon>Actinomycetota</taxon>
        <taxon>Actinomycetes</taxon>
        <taxon>Streptosporangiales</taxon>
        <taxon>Thermomonosporaceae</taxon>
        <taxon>Actinomadura</taxon>
    </lineage>
</organism>
<evidence type="ECO:0000256" key="5">
    <source>
        <dbReference type="PROSITE-ProRule" id="PRU10141"/>
    </source>
</evidence>
<dbReference type="InterPro" id="IPR011047">
    <property type="entry name" value="Quinoprotein_ADH-like_sf"/>
</dbReference>
<feature type="compositionally biased region" description="Low complexity" evidence="6">
    <location>
        <begin position="332"/>
        <end position="347"/>
    </location>
</feature>
<dbReference type="InterPro" id="IPR011009">
    <property type="entry name" value="Kinase-like_dom_sf"/>
</dbReference>
<evidence type="ECO:0000259" key="7">
    <source>
        <dbReference type="PROSITE" id="PS50011"/>
    </source>
</evidence>
<evidence type="ECO:0000256" key="4">
    <source>
        <dbReference type="ARBA" id="ARBA00022840"/>
    </source>
</evidence>
<dbReference type="Pfam" id="PF13360">
    <property type="entry name" value="PQQ_2"/>
    <property type="match status" value="1"/>
</dbReference>
<dbReference type="Proteomes" id="UP001596074">
    <property type="component" value="Unassembled WGS sequence"/>
</dbReference>
<protein>
    <submittedName>
        <fullName evidence="8">PQQ-binding-like beta-propeller repeat protein</fullName>
    </submittedName>
</protein>
<dbReference type="SMART" id="SM00564">
    <property type="entry name" value="PQQ"/>
    <property type="match status" value="6"/>
</dbReference>
<evidence type="ECO:0000256" key="1">
    <source>
        <dbReference type="ARBA" id="ARBA00022679"/>
    </source>
</evidence>
<dbReference type="Gene3D" id="1.10.510.10">
    <property type="entry name" value="Transferase(Phosphotransferase) domain 1"/>
    <property type="match status" value="1"/>
</dbReference>
<dbReference type="CDD" id="cd14014">
    <property type="entry name" value="STKc_PknB_like"/>
    <property type="match status" value="1"/>
</dbReference>
<dbReference type="InterPro" id="IPR002372">
    <property type="entry name" value="PQQ_rpt_dom"/>
</dbReference>